<organism evidence="2 3">
    <name type="scientific">Mycena venus</name>
    <dbReference type="NCBI Taxonomy" id="2733690"/>
    <lineage>
        <taxon>Eukaryota</taxon>
        <taxon>Fungi</taxon>
        <taxon>Dikarya</taxon>
        <taxon>Basidiomycota</taxon>
        <taxon>Agaricomycotina</taxon>
        <taxon>Agaricomycetes</taxon>
        <taxon>Agaricomycetidae</taxon>
        <taxon>Agaricales</taxon>
        <taxon>Marasmiineae</taxon>
        <taxon>Mycenaceae</taxon>
        <taxon>Mycena</taxon>
    </lineage>
</organism>
<sequence>MSPSSSSTSKKGRKTARNSTGGKPPRVQLALVDDEAVESSDNGEEEADEGYEDSFIDDRELDDRTPSPVAEKQEKALDAGDPDSRPSGERGHTPPLTTRSRSKLNQTDNSDDTLDTAQAPSTSQLATTSHSQSQGVKSSSLDRPAGKGLEQTTLTVKPSPVSTVVNLTPEEYQALLAYRNSIATPVLKRQDIPQKMTVDDDQDIGSPPPRQAGRRVKIAPVLPEDDLPADVAKLFASSEGEQSTSSTSAKGKGKATRSRVSNVQGLKRSHEELEDNDTTVPANIEAAFNANAETTPPSKKKKNVAVTPGPSRQVLHTENVKTVTKSPSRCGVTDKSIQDPLLQKVYSTLPKNIKGNKEHYINLSRISPVGLQAISQVYGDRKRWTLSINGKTAICISVMMAVKSSLQEPSAVVAPSPKSRWSKFITAIPHAQEFERLVGVVCMAFHHKTLHAQIHCDAITFNMKTFTKDQKPAVRAKFREGVPSSSTKSASSRTYTSDDALHWEDDIPIYDGRESLLNFSQNIDDLDRVLPRFEDNDCEVPNGSCIAVAYTVSQYETSGKESVTFNIRFVVVIATPDDEDHVQQDEAAGEEQVDADSEAD</sequence>
<feature type="region of interest" description="Disordered" evidence="1">
    <location>
        <begin position="1"/>
        <end position="161"/>
    </location>
</feature>
<proteinExistence type="predicted"/>
<feature type="region of interest" description="Disordered" evidence="1">
    <location>
        <begin position="236"/>
        <end position="280"/>
    </location>
</feature>
<feature type="compositionally biased region" description="Basic and acidic residues" evidence="1">
    <location>
        <begin position="56"/>
        <end position="92"/>
    </location>
</feature>
<dbReference type="OrthoDB" id="3063746at2759"/>
<feature type="compositionally biased region" description="Acidic residues" evidence="1">
    <location>
        <begin position="587"/>
        <end position="600"/>
    </location>
</feature>
<feature type="compositionally biased region" description="Low complexity" evidence="1">
    <location>
        <begin position="237"/>
        <end position="250"/>
    </location>
</feature>
<dbReference type="Proteomes" id="UP000620124">
    <property type="component" value="Unassembled WGS sequence"/>
</dbReference>
<dbReference type="AlphaFoldDB" id="A0A8H6Z9E2"/>
<accession>A0A8H6Z9E2</accession>
<feature type="compositionally biased region" description="Polar residues" evidence="1">
    <location>
        <begin position="150"/>
        <end position="161"/>
    </location>
</feature>
<gene>
    <name evidence="2" type="ORF">MVEN_00015400</name>
</gene>
<keyword evidence="3" id="KW-1185">Reference proteome</keyword>
<name>A0A8H6Z9E2_9AGAR</name>
<evidence type="ECO:0000313" key="2">
    <source>
        <dbReference type="EMBL" id="KAF7371600.1"/>
    </source>
</evidence>
<evidence type="ECO:0000313" key="3">
    <source>
        <dbReference type="Proteomes" id="UP000620124"/>
    </source>
</evidence>
<comment type="caution">
    <text evidence="2">The sequence shown here is derived from an EMBL/GenBank/DDBJ whole genome shotgun (WGS) entry which is preliminary data.</text>
</comment>
<feature type="compositionally biased region" description="Acidic residues" evidence="1">
    <location>
        <begin position="32"/>
        <end position="55"/>
    </location>
</feature>
<feature type="compositionally biased region" description="Polar residues" evidence="1">
    <location>
        <begin position="95"/>
        <end position="108"/>
    </location>
</feature>
<feature type="compositionally biased region" description="Polar residues" evidence="1">
    <location>
        <begin position="115"/>
        <end position="128"/>
    </location>
</feature>
<feature type="region of interest" description="Disordered" evidence="1">
    <location>
        <begin position="578"/>
        <end position="600"/>
    </location>
</feature>
<feature type="compositionally biased region" description="Low complexity" evidence="1">
    <location>
        <begin position="129"/>
        <end position="139"/>
    </location>
</feature>
<feature type="region of interest" description="Disordered" evidence="1">
    <location>
        <begin position="193"/>
        <end position="214"/>
    </location>
</feature>
<dbReference type="EMBL" id="JACAZI010000001">
    <property type="protein sequence ID" value="KAF7371600.1"/>
    <property type="molecule type" value="Genomic_DNA"/>
</dbReference>
<protein>
    <submittedName>
        <fullName evidence="2">Uncharacterized protein</fullName>
    </submittedName>
</protein>
<evidence type="ECO:0000256" key="1">
    <source>
        <dbReference type="SAM" id="MobiDB-lite"/>
    </source>
</evidence>
<reference evidence="2" key="1">
    <citation type="submission" date="2020-05" db="EMBL/GenBank/DDBJ databases">
        <title>Mycena genomes resolve the evolution of fungal bioluminescence.</title>
        <authorList>
            <person name="Tsai I.J."/>
        </authorList>
    </citation>
    <scope>NUCLEOTIDE SEQUENCE</scope>
    <source>
        <strain evidence="2">CCC161011</strain>
    </source>
</reference>